<proteinExistence type="predicted"/>
<dbReference type="Proteomes" id="UP000708208">
    <property type="component" value="Unassembled WGS sequence"/>
</dbReference>
<feature type="compositionally biased region" description="Polar residues" evidence="1">
    <location>
        <begin position="15"/>
        <end position="27"/>
    </location>
</feature>
<evidence type="ECO:0000256" key="1">
    <source>
        <dbReference type="SAM" id="MobiDB-lite"/>
    </source>
</evidence>
<keyword evidence="3" id="KW-1185">Reference proteome</keyword>
<name>A0A8J2JMQ1_9HEXA</name>
<feature type="region of interest" description="Disordered" evidence="1">
    <location>
        <begin position="1"/>
        <end position="27"/>
    </location>
</feature>
<comment type="caution">
    <text evidence="2">The sequence shown here is derived from an EMBL/GenBank/DDBJ whole genome shotgun (WGS) entry which is preliminary data.</text>
</comment>
<evidence type="ECO:0000313" key="2">
    <source>
        <dbReference type="EMBL" id="CAG7659332.1"/>
    </source>
</evidence>
<sequence>VASLIDELSMPGSLMDSSSQSGENKTSKYLVTESQLPIITEAVPITPEIISAPNAVTAVGTQVDNLIPDRTPRVKTDFNIDQIFDIIKLPNPTGRNDWSKI</sequence>
<dbReference type="EMBL" id="CAJVCH010006487">
    <property type="protein sequence ID" value="CAG7659332.1"/>
    <property type="molecule type" value="Genomic_DNA"/>
</dbReference>
<feature type="non-terminal residue" evidence="2">
    <location>
        <position position="101"/>
    </location>
</feature>
<accession>A0A8J2JMQ1</accession>
<protein>
    <submittedName>
        <fullName evidence="2">Uncharacterized protein</fullName>
    </submittedName>
</protein>
<evidence type="ECO:0000313" key="3">
    <source>
        <dbReference type="Proteomes" id="UP000708208"/>
    </source>
</evidence>
<feature type="non-terminal residue" evidence="2">
    <location>
        <position position="1"/>
    </location>
</feature>
<organism evidence="2 3">
    <name type="scientific">Allacma fusca</name>
    <dbReference type="NCBI Taxonomy" id="39272"/>
    <lineage>
        <taxon>Eukaryota</taxon>
        <taxon>Metazoa</taxon>
        <taxon>Ecdysozoa</taxon>
        <taxon>Arthropoda</taxon>
        <taxon>Hexapoda</taxon>
        <taxon>Collembola</taxon>
        <taxon>Symphypleona</taxon>
        <taxon>Sminthuridae</taxon>
        <taxon>Allacma</taxon>
    </lineage>
</organism>
<reference evidence="2" key="1">
    <citation type="submission" date="2021-06" db="EMBL/GenBank/DDBJ databases">
        <authorList>
            <person name="Hodson N. C."/>
            <person name="Mongue J. A."/>
            <person name="Jaron S. K."/>
        </authorList>
    </citation>
    <scope>NUCLEOTIDE SEQUENCE</scope>
</reference>
<dbReference type="AlphaFoldDB" id="A0A8J2JMQ1"/>
<gene>
    <name evidence="2" type="ORF">AFUS01_LOCUS1157</name>
</gene>